<keyword evidence="1" id="KW-0547">Nucleotide-binding</keyword>
<dbReference type="InterPro" id="IPR050079">
    <property type="entry name" value="DEAD_box_RNA_helicase"/>
</dbReference>
<dbReference type="GO" id="GO:0005829">
    <property type="term" value="C:cytosol"/>
    <property type="evidence" value="ECO:0007669"/>
    <property type="project" value="TreeGrafter"/>
</dbReference>
<dbReference type="InterPro" id="IPR027417">
    <property type="entry name" value="P-loop_NTPase"/>
</dbReference>
<sequence>MVDAADMRSQTMKKLKLVAVRQVIDAHDMTQAMIFVRTQQDGEKVESFLIQRSGFSPQEVNIYRFRGRRDTGPEVEYSCAVLHGGKRQEERSKALAAFKAGEVRFLICTDVAATRIDIVVPRAQDQRSTRWVCVS</sequence>
<dbReference type="GO" id="GO:0016787">
    <property type="term" value="F:hydrolase activity"/>
    <property type="evidence" value="ECO:0007669"/>
    <property type="project" value="UniProtKB-KW"/>
</dbReference>
<evidence type="ECO:0000313" key="7">
    <source>
        <dbReference type="Proteomes" id="UP000247409"/>
    </source>
</evidence>
<dbReference type="Pfam" id="PF00271">
    <property type="entry name" value="Helicase_C"/>
    <property type="match status" value="1"/>
</dbReference>
<evidence type="ECO:0000313" key="6">
    <source>
        <dbReference type="EMBL" id="PXF42850.1"/>
    </source>
</evidence>
<dbReference type="InterPro" id="IPR001650">
    <property type="entry name" value="Helicase_C-like"/>
</dbReference>
<accession>A0A2V3INZ5</accession>
<reference evidence="6 7" key="1">
    <citation type="journal article" date="2018" name="Mol. Biol. Evol.">
        <title>Analysis of the draft genome of the red seaweed Gracilariopsis chorda provides insights into genome size evolution in Rhodophyta.</title>
        <authorList>
            <person name="Lee J."/>
            <person name="Yang E.C."/>
            <person name="Graf L."/>
            <person name="Yang J.H."/>
            <person name="Qiu H."/>
            <person name="Zel Zion U."/>
            <person name="Chan C.X."/>
            <person name="Stephens T.G."/>
            <person name="Weber A.P.M."/>
            <person name="Boo G.H."/>
            <person name="Boo S.M."/>
            <person name="Kim K.M."/>
            <person name="Shin Y."/>
            <person name="Jung M."/>
            <person name="Lee S.J."/>
            <person name="Yim H.S."/>
            <person name="Lee J.H."/>
            <person name="Bhattacharya D."/>
            <person name="Yoon H.S."/>
        </authorList>
    </citation>
    <scope>NUCLEOTIDE SEQUENCE [LARGE SCALE GENOMIC DNA]</scope>
    <source>
        <strain evidence="6 7">SKKU-2015</strain>
        <tissue evidence="6">Whole body</tissue>
    </source>
</reference>
<keyword evidence="7" id="KW-1185">Reference proteome</keyword>
<protein>
    <submittedName>
        <fullName evidence="6">ATP-dependent RNA helicase DDX1</fullName>
    </submittedName>
</protein>
<feature type="domain" description="Helicase C-terminal" evidence="5">
    <location>
        <begin position="19"/>
        <end position="135"/>
    </location>
</feature>
<dbReference type="EMBL" id="NBIV01000148">
    <property type="protein sequence ID" value="PXF42850.1"/>
    <property type="molecule type" value="Genomic_DNA"/>
</dbReference>
<keyword evidence="3 6" id="KW-0347">Helicase</keyword>
<dbReference type="SUPFAM" id="SSF52540">
    <property type="entry name" value="P-loop containing nucleoside triphosphate hydrolases"/>
    <property type="match status" value="1"/>
</dbReference>
<keyword evidence="2" id="KW-0378">Hydrolase</keyword>
<name>A0A2V3INZ5_9FLOR</name>
<dbReference type="Proteomes" id="UP000247409">
    <property type="component" value="Unassembled WGS sequence"/>
</dbReference>
<comment type="caution">
    <text evidence="6">The sequence shown here is derived from an EMBL/GenBank/DDBJ whole genome shotgun (WGS) entry which is preliminary data.</text>
</comment>
<dbReference type="Gene3D" id="3.40.50.300">
    <property type="entry name" value="P-loop containing nucleotide triphosphate hydrolases"/>
    <property type="match status" value="1"/>
</dbReference>
<evidence type="ECO:0000256" key="4">
    <source>
        <dbReference type="ARBA" id="ARBA00022840"/>
    </source>
</evidence>
<keyword evidence="4" id="KW-0067">ATP-binding</keyword>
<evidence type="ECO:0000256" key="2">
    <source>
        <dbReference type="ARBA" id="ARBA00022801"/>
    </source>
</evidence>
<dbReference type="STRING" id="448386.A0A2V3INZ5"/>
<evidence type="ECO:0000256" key="1">
    <source>
        <dbReference type="ARBA" id="ARBA00022741"/>
    </source>
</evidence>
<dbReference type="OrthoDB" id="10265785at2759"/>
<dbReference type="PANTHER" id="PTHR47959">
    <property type="entry name" value="ATP-DEPENDENT RNA HELICASE RHLE-RELATED"/>
    <property type="match status" value="1"/>
</dbReference>
<dbReference type="PROSITE" id="PS51194">
    <property type="entry name" value="HELICASE_CTER"/>
    <property type="match status" value="1"/>
</dbReference>
<organism evidence="6 7">
    <name type="scientific">Gracilariopsis chorda</name>
    <dbReference type="NCBI Taxonomy" id="448386"/>
    <lineage>
        <taxon>Eukaryota</taxon>
        <taxon>Rhodophyta</taxon>
        <taxon>Florideophyceae</taxon>
        <taxon>Rhodymeniophycidae</taxon>
        <taxon>Gracilariales</taxon>
        <taxon>Gracilariaceae</taxon>
        <taxon>Gracilariopsis</taxon>
    </lineage>
</organism>
<gene>
    <name evidence="6" type="ORF">BWQ96_07444</name>
</gene>
<proteinExistence type="predicted"/>
<dbReference type="GO" id="GO:0005524">
    <property type="term" value="F:ATP binding"/>
    <property type="evidence" value="ECO:0007669"/>
    <property type="project" value="UniProtKB-KW"/>
</dbReference>
<dbReference type="PANTHER" id="PTHR47959:SF1">
    <property type="entry name" value="ATP-DEPENDENT RNA HELICASE DBPA"/>
    <property type="match status" value="1"/>
</dbReference>
<evidence type="ECO:0000256" key="3">
    <source>
        <dbReference type="ARBA" id="ARBA00022806"/>
    </source>
</evidence>
<evidence type="ECO:0000259" key="5">
    <source>
        <dbReference type="PROSITE" id="PS51194"/>
    </source>
</evidence>
<dbReference type="AlphaFoldDB" id="A0A2V3INZ5"/>
<dbReference type="GO" id="GO:0003724">
    <property type="term" value="F:RNA helicase activity"/>
    <property type="evidence" value="ECO:0007669"/>
    <property type="project" value="TreeGrafter"/>
</dbReference>